<dbReference type="InterPro" id="IPR040185">
    <property type="entry name" value="Far11/STRP"/>
</dbReference>
<accession>A0AA38RPX6</accession>
<feature type="region of interest" description="Disordered" evidence="1">
    <location>
        <begin position="1"/>
        <end position="84"/>
    </location>
</feature>
<feature type="domain" description="Far11/STRP N-terminal" evidence="2">
    <location>
        <begin position="104"/>
        <end position="404"/>
    </location>
</feature>
<feature type="region of interest" description="Disordered" evidence="1">
    <location>
        <begin position="769"/>
        <end position="832"/>
    </location>
</feature>
<comment type="caution">
    <text evidence="4">The sequence shown here is derived from an EMBL/GenBank/DDBJ whole genome shotgun (WGS) entry which is preliminary data.</text>
</comment>
<dbReference type="Proteomes" id="UP001174694">
    <property type="component" value="Unassembled WGS sequence"/>
</dbReference>
<dbReference type="Pfam" id="PF07923">
    <property type="entry name" value="N1221"/>
    <property type="match status" value="1"/>
</dbReference>
<dbReference type="InterPro" id="IPR021819">
    <property type="entry name" value="Far11/STRP_C"/>
</dbReference>
<proteinExistence type="predicted"/>
<sequence length="1009" mass="112627">MSALWSSRSAAEASAGPARPTVDAAEPGVADIGPEHASRPVSLVRPILQRNQQSQPPPAVPPPPNQPPPPPGNAPNAFQQQQPPDSLSLAQLRRIVADFPRSEPVAYDFVYEDMGPLGEEIDEWFVDQFWQWVRLNAAHRAFEYQWHNDVGTSTPWDYADRDTRNKFVTEALKAIQDPQSKNHSSAIGQMVYLVLGRWMETAGSETLPGKTSAVRCVATKPQLDAVKASVQLLASLGGVPIIWDALRRAFEPFWSDDMQQLQPGALQEAQDELMNLMTIMYMMIQESLDDPTGMTSVSSLLLQLQPSLVQFFSDAVARLRWDDAGSVPQAQVFLLFWKSILLVFGGSNELAEVKKEIREASSGDKEKDIITASPLDYHVFRQEITSKYPAYIPPQPAIPLEADSTSLLPLLPNQSARNNGSNGILPGPPNNQTGGASILHQPVHIATPAPSPPPSPGVGGKGGKKQNYQTNQNFPFMYPPLDASSNNTGGKGNAALQDVLVGRKWEGSDVPASILEAGELFSKRVRTTRATRQLWEEREKFMKFERGWDTSDDDDDDIIDELDLSELTLSEKEELGLLKKEEKIQPADPAVDYGPKGEQLDEGVRRRLDVVEQYYSESLPTLQSVVITLLKAILSHYQVLANQPQPQQNNNAPGQINARTNGAAANGANGQVNGDSPSLSPEDADAVRTREITAKAVTGILLLLLKWFKVSHVLKFEYLTQLLLDCNYLPLILKLFAHQDVQQVVESKPTRIDASFFYFCNLRAGADENPADQAEEAEESEDEAAPPPIKRRRSPPRPPDAPAEPSAKPENQQPTHPEVDELGYPVNPMPTEPITDFSRRNFFSLINYLRIMQKVCKNKAHRNLLLVHYKSSQLLRKNLKVPQPELRLYTLKLFKNQVPYCGRKWRQSNMRVITAVYLHCRPELRDEWLAGSDVDAEVEESLPLEQALRSLTHWFNVRRYPDKMAPEVRVALREEQDFFARELDKLDVNWAEVGSDEVGSEWGEGSNWG</sequence>
<feature type="compositionally biased region" description="Acidic residues" evidence="1">
    <location>
        <begin position="769"/>
        <end position="784"/>
    </location>
</feature>
<dbReference type="GO" id="GO:0005829">
    <property type="term" value="C:cytosol"/>
    <property type="evidence" value="ECO:0007669"/>
    <property type="project" value="TreeGrafter"/>
</dbReference>
<feature type="compositionally biased region" description="Low complexity" evidence="1">
    <location>
        <begin position="74"/>
        <end position="84"/>
    </location>
</feature>
<dbReference type="PANTHER" id="PTHR13239:SF4">
    <property type="entry name" value="AT25231P"/>
    <property type="match status" value="1"/>
</dbReference>
<dbReference type="EMBL" id="JANBVO010000013">
    <property type="protein sequence ID" value="KAJ9148335.1"/>
    <property type="molecule type" value="Genomic_DNA"/>
</dbReference>
<dbReference type="AlphaFoldDB" id="A0AA38RPX6"/>
<name>A0AA38RPX6_9PEZI</name>
<evidence type="ECO:0000256" key="1">
    <source>
        <dbReference type="SAM" id="MobiDB-lite"/>
    </source>
</evidence>
<feature type="compositionally biased region" description="Pro residues" evidence="1">
    <location>
        <begin position="55"/>
        <end position="73"/>
    </location>
</feature>
<dbReference type="InterPro" id="IPR018247">
    <property type="entry name" value="EF_Hand_1_Ca_BS"/>
</dbReference>
<dbReference type="PROSITE" id="PS00018">
    <property type="entry name" value="EF_HAND_1"/>
    <property type="match status" value="1"/>
</dbReference>
<feature type="region of interest" description="Disordered" evidence="1">
    <location>
        <begin position="644"/>
        <end position="683"/>
    </location>
</feature>
<organism evidence="4 5">
    <name type="scientific">Pleurostoma richardsiae</name>
    <dbReference type="NCBI Taxonomy" id="41990"/>
    <lineage>
        <taxon>Eukaryota</taxon>
        <taxon>Fungi</taxon>
        <taxon>Dikarya</taxon>
        <taxon>Ascomycota</taxon>
        <taxon>Pezizomycotina</taxon>
        <taxon>Sordariomycetes</taxon>
        <taxon>Sordariomycetidae</taxon>
        <taxon>Calosphaeriales</taxon>
        <taxon>Pleurostomataceae</taxon>
        <taxon>Pleurostoma</taxon>
    </lineage>
</organism>
<feature type="domain" description="Far11/STRP C-terminal" evidence="3">
    <location>
        <begin position="511"/>
        <end position="983"/>
    </location>
</feature>
<evidence type="ECO:0000259" key="3">
    <source>
        <dbReference type="SMART" id="SM01293"/>
    </source>
</evidence>
<feature type="region of interest" description="Disordered" evidence="1">
    <location>
        <begin position="415"/>
        <end position="472"/>
    </location>
</feature>
<feature type="compositionally biased region" description="Low complexity" evidence="1">
    <location>
        <begin position="644"/>
        <end position="674"/>
    </location>
</feature>
<dbReference type="GO" id="GO:0007010">
    <property type="term" value="P:cytoskeleton organization"/>
    <property type="evidence" value="ECO:0007669"/>
    <property type="project" value="TreeGrafter"/>
</dbReference>
<dbReference type="SMART" id="SM01293">
    <property type="entry name" value="DUF3402"/>
    <property type="match status" value="1"/>
</dbReference>
<evidence type="ECO:0000259" key="2">
    <source>
        <dbReference type="SMART" id="SM01292"/>
    </source>
</evidence>
<dbReference type="SMART" id="SM01292">
    <property type="entry name" value="N1221"/>
    <property type="match status" value="1"/>
</dbReference>
<evidence type="ECO:0000313" key="4">
    <source>
        <dbReference type="EMBL" id="KAJ9148335.1"/>
    </source>
</evidence>
<dbReference type="Pfam" id="PF11882">
    <property type="entry name" value="DUF3402"/>
    <property type="match status" value="1"/>
</dbReference>
<dbReference type="InterPro" id="IPR012486">
    <property type="entry name" value="Far11/STRP_N"/>
</dbReference>
<evidence type="ECO:0000313" key="5">
    <source>
        <dbReference type="Proteomes" id="UP001174694"/>
    </source>
</evidence>
<protein>
    <submittedName>
        <fullName evidence="4">Factor arrest protein 11</fullName>
    </submittedName>
</protein>
<dbReference type="PANTHER" id="PTHR13239">
    <property type="entry name" value="PROTEIN REQUIRED FOR HYPHAL ANASTOMOSIS HAM-2"/>
    <property type="match status" value="1"/>
</dbReference>
<reference evidence="4" key="1">
    <citation type="submission" date="2022-07" db="EMBL/GenBank/DDBJ databases">
        <title>Fungi with potential for degradation of polypropylene.</title>
        <authorList>
            <person name="Gostincar C."/>
        </authorList>
    </citation>
    <scope>NUCLEOTIDE SEQUENCE</scope>
    <source>
        <strain evidence="4">EXF-13308</strain>
    </source>
</reference>
<gene>
    <name evidence="4" type="ORF">NKR23_g5146</name>
</gene>
<keyword evidence="5" id="KW-1185">Reference proteome</keyword>